<organism evidence="2 3">
    <name type="scientific">Coccomyxa subellipsoidea</name>
    <dbReference type="NCBI Taxonomy" id="248742"/>
    <lineage>
        <taxon>Eukaryota</taxon>
        <taxon>Viridiplantae</taxon>
        <taxon>Chlorophyta</taxon>
        <taxon>core chlorophytes</taxon>
        <taxon>Trebouxiophyceae</taxon>
        <taxon>Trebouxiophyceae incertae sedis</taxon>
        <taxon>Coccomyxaceae</taxon>
        <taxon>Coccomyxa</taxon>
    </lineage>
</organism>
<gene>
    <name evidence="2" type="ORF">WJX75_008576</name>
</gene>
<dbReference type="EMBL" id="JALJOT010000005">
    <property type="protein sequence ID" value="KAK9915393.1"/>
    <property type="molecule type" value="Genomic_DNA"/>
</dbReference>
<accession>A0ABR2YUG5</accession>
<dbReference type="InterPro" id="IPR021298">
    <property type="entry name" value="CFAP298"/>
</dbReference>
<dbReference type="PANTHER" id="PTHR13238:SF0">
    <property type="entry name" value="CILIA- AND FLAGELLA-ASSOCIATED PROTEIN 298"/>
    <property type="match status" value="1"/>
</dbReference>
<comment type="similarity">
    <text evidence="1">Belongs to the CFAP298 family.</text>
</comment>
<reference evidence="2 3" key="1">
    <citation type="journal article" date="2024" name="Nat. Commun.">
        <title>Phylogenomics reveals the evolutionary origins of lichenization in chlorophyte algae.</title>
        <authorList>
            <person name="Puginier C."/>
            <person name="Libourel C."/>
            <person name="Otte J."/>
            <person name="Skaloud P."/>
            <person name="Haon M."/>
            <person name="Grisel S."/>
            <person name="Petersen M."/>
            <person name="Berrin J.G."/>
            <person name="Delaux P.M."/>
            <person name="Dal Grande F."/>
            <person name="Keller J."/>
        </authorList>
    </citation>
    <scope>NUCLEOTIDE SEQUENCE [LARGE SCALE GENOMIC DNA]</scope>
    <source>
        <strain evidence="2 3">SAG 216-7</strain>
    </source>
</reference>
<proteinExistence type="inferred from homology"/>
<evidence type="ECO:0000313" key="3">
    <source>
        <dbReference type="Proteomes" id="UP001491310"/>
    </source>
</evidence>
<name>A0ABR2YUG5_9CHLO</name>
<comment type="caution">
    <text evidence="2">The sequence shown here is derived from an EMBL/GenBank/DDBJ whole genome shotgun (WGS) entry which is preliminary data.</text>
</comment>
<dbReference type="PANTHER" id="PTHR13238">
    <property type="entry name" value="PROTEIN C21ORF59"/>
    <property type="match status" value="1"/>
</dbReference>
<evidence type="ECO:0000256" key="1">
    <source>
        <dbReference type="ARBA" id="ARBA00009619"/>
    </source>
</evidence>
<evidence type="ECO:0000313" key="2">
    <source>
        <dbReference type="EMBL" id="KAK9915393.1"/>
    </source>
</evidence>
<protein>
    <submittedName>
        <fullName evidence="2">Uncharacterized protein</fullName>
    </submittedName>
</protein>
<dbReference type="Pfam" id="PF11069">
    <property type="entry name" value="CFAP298"/>
    <property type="match status" value="1"/>
</dbReference>
<sequence>MVLLVVKRSETQQFLYEIPADTAVGEVIQRVVTINNLRQKIQRLKEGGEDLTDIQTDTQQDSDDAGSACASEQLEALQRTLAAADLLQHKDQAEKKVALTEDMLEEAVEDIRHAVAEAYPDGLASDNPFMRVLDGTEDLTGTSHDGENLDASEAELWFASKKLPLESKLSQHVGRNEKTKVVVKLQRAGYGPPPREPAVDEETQKAMLAYYYKKQEDQKRLAADDTMYYDSAWANPRSLKNQFSGIGDVRLS</sequence>
<dbReference type="Proteomes" id="UP001491310">
    <property type="component" value="Unassembled WGS sequence"/>
</dbReference>
<keyword evidence="3" id="KW-1185">Reference proteome</keyword>